<evidence type="ECO:0000256" key="6">
    <source>
        <dbReference type="ARBA" id="ARBA00022691"/>
    </source>
</evidence>
<protein>
    <submittedName>
        <fullName evidence="9">Precorrin-2/cobalt-factor-2 C20-methyltransferase</fullName>
    </submittedName>
</protein>
<dbReference type="SUPFAM" id="SSF53790">
    <property type="entry name" value="Tetrapyrrole methylase"/>
    <property type="match status" value="1"/>
</dbReference>
<dbReference type="GO" id="GO:0009236">
    <property type="term" value="P:cobalamin biosynthetic process"/>
    <property type="evidence" value="ECO:0007669"/>
    <property type="project" value="UniProtKB-UniRule"/>
</dbReference>
<keyword evidence="5 9" id="KW-0808">Transferase</keyword>
<evidence type="ECO:0000256" key="1">
    <source>
        <dbReference type="ARBA" id="ARBA00004953"/>
    </source>
</evidence>
<feature type="domain" description="Tetrapyrrole methylase" evidence="8">
    <location>
        <begin position="5"/>
        <end position="213"/>
    </location>
</feature>
<dbReference type="GO" id="GO:0032259">
    <property type="term" value="P:methylation"/>
    <property type="evidence" value="ECO:0007669"/>
    <property type="project" value="UniProtKB-KW"/>
</dbReference>
<dbReference type="Pfam" id="PF00590">
    <property type="entry name" value="TP_methylase"/>
    <property type="match status" value="1"/>
</dbReference>
<sequence length="232" mass="26213">MTPVLYGIGVGPGDPELITVKAMNTLKKVKVIFAPKATEEYKSVAREIITPYLTKEHNVIELTMPMLNQQDVLIKSWQENARMIASYLQQGEDVAFITLGDVNLYSTFYYLYYELKTLIPHLKVEIIPGITSFAAAASRTQWCLADKNHPLIIIPMNKEIDLTEMLVNQSRAVLMKVGKYLPRIKQALKATGPWQGWIISYCGQANEKIHPLSELEEISALPYMTVILLAKE</sequence>
<dbReference type="OrthoDB" id="9804789at2"/>
<comment type="pathway">
    <text evidence="1">Cofactor biosynthesis; adenosylcobalamin biosynthesis.</text>
</comment>
<evidence type="ECO:0000313" key="10">
    <source>
        <dbReference type="Proteomes" id="UP000189933"/>
    </source>
</evidence>
<dbReference type="AlphaFoldDB" id="A0A1T4LRP7"/>
<dbReference type="InterPro" id="IPR035996">
    <property type="entry name" value="4pyrrol_Methylase_sf"/>
</dbReference>
<dbReference type="NCBIfam" id="TIGR01467">
    <property type="entry name" value="cobI_cbiL"/>
    <property type="match status" value="1"/>
</dbReference>
<dbReference type="GO" id="GO:0030788">
    <property type="term" value="F:precorrin-2 C20-methyltransferase activity"/>
    <property type="evidence" value="ECO:0007669"/>
    <property type="project" value="InterPro"/>
</dbReference>
<accession>A0A1T4LRP7</accession>
<keyword evidence="6" id="KW-0949">S-adenosyl-L-methionine</keyword>
<dbReference type="PANTHER" id="PTHR43467:SF2">
    <property type="entry name" value="COBALT-PRECORRIN-2 C(20)-METHYLTRANSFERASE"/>
    <property type="match status" value="1"/>
</dbReference>
<keyword evidence="4 9" id="KW-0489">Methyltransferase</keyword>
<evidence type="ECO:0000259" key="8">
    <source>
        <dbReference type="Pfam" id="PF00590"/>
    </source>
</evidence>
<dbReference type="Gene3D" id="3.30.950.10">
    <property type="entry name" value="Methyltransferase, Cobalt-precorrin-4 Transmethylase, Domain 2"/>
    <property type="match status" value="1"/>
</dbReference>
<dbReference type="InterPro" id="IPR000878">
    <property type="entry name" value="4pyrrol_Mease"/>
</dbReference>
<evidence type="ECO:0000256" key="4">
    <source>
        <dbReference type="ARBA" id="ARBA00022603"/>
    </source>
</evidence>
<dbReference type="RefSeq" id="WP_159071872.1">
    <property type="nucleotide sequence ID" value="NZ_FUXM01000002.1"/>
</dbReference>
<comment type="similarity">
    <text evidence="2 7">Belongs to the precorrin methyltransferase family.</text>
</comment>
<evidence type="ECO:0000313" key="9">
    <source>
        <dbReference type="EMBL" id="SJZ57373.1"/>
    </source>
</evidence>
<gene>
    <name evidence="9" type="ORF">SAMN02745885_00275</name>
</gene>
<name>A0A1T4LRP7_9FIRM</name>
<dbReference type="EMBL" id="FUXM01000002">
    <property type="protein sequence ID" value="SJZ57373.1"/>
    <property type="molecule type" value="Genomic_DNA"/>
</dbReference>
<evidence type="ECO:0000256" key="2">
    <source>
        <dbReference type="ARBA" id="ARBA00005879"/>
    </source>
</evidence>
<evidence type="ECO:0000256" key="5">
    <source>
        <dbReference type="ARBA" id="ARBA00022679"/>
    </source>
</evidence>
<dbReference type="Proteomes" id="UP000189933">
    <property type="component" value="Unassembled WGS sequence"/>
</dbReference>
<organism evidence="9 10">
    <name type="scientific">Carboxydocella sporoproducens DSM 16521</name>
    <dbReference type="NCBI Taxonomy" id="1121270"/>
    <lineage>
        <taxon>Bacteria</taxon>
        <taxon>Bacillati</taxon>
        <taxon>Bacillota</taxon>
        <taxon>Clostridia</taxon>
        <taxon>Eubacteriales</taxon>
        <taxon>Clostridiales Family XVI. Incertae Sedis</taxon>
        <taxon>Carboxydocella</taxon>
    </lineage>
</organism>
<dbReference type="Gene3D" id="3.40.1010.10">
    <property type="entry name" value="Cobalt-precorrin-4 Transmethylase, Domain 1"/>
    <property type="match status" value="1"/>
</dbReference>
<dbReference type="InterPro" id="IPR012382">
    <property type="entry name" value="CobI/CbiL"/>
</dbReference>
<keyword evidence="3" id="KW-0169">Cobalamin biosynthesis</keyword>
<dbReference type="PANTHER" id="PTHR43467">
    <property type="entry name" value="COBALT-PRECORRIN-2 C(20)-METHYLTRANSFERASE"/>
    <property type="match status" value="1"/>
</dbReference>
<dbReference type="InterPro" id="IPR006364">
    <property type="entry name" value="CobI/CbiL/CobIJ_dom"/>
</dbReference>
<keyword evidence="10" id="KW-1185">Reference proteome</keyword>
<dbReference type="InterPro" id="IPR014776">
    <property type="entry name" value="4pyrrole_Mease_sub2"/>
</dbReference>
<evidence type="ECO:0000256" key="3">
    <source>
        <dbReference type="ARBA" id="ARBA00022573"/>
    </source>
</evidence>
<proteinExistence type="inferred from homology"/>
<evidence type="ECO:0000256" key="7">
    <source>
        <dbReference type="PIRNR" id="PIRNR036427"/>
    </source>
</evidence>
<dbReference type="UniPathway" id="UPA00148"/>
<dbReference type="CDD" id="cd11645">
    <property type="entry name" value="Precorrin_2_C20_MT"/>
    <property type="match status" value="1"/>
</dbReference>
<dbReference type="PIRSF" id="PIRSF036427">
    <property type="entry name" value="Precrrn-2_mtase"/>
    <property type="match status" value="1"/>
</dbReference>
<reference evidence="10" key="1">
    <citation type="submission" date="2017-02" db="EMBL/GenBank/DDBJ databases">
        <authorList>
            <person name="Varghese N."/>
            <person name="Submissions S."/>
        </authorList>
    </citation>
    <scope>NUCLEOTIDE SEQUENCE [LARGE SCALE GENOMIC DNA]</scope>
    <source>
        <strain evidence="10">DSM 16521</strain>
    </source>
</reference>
<dbReference type="InterPro" id="IPR014777">
    <property type="entry name" value="4pyrrole_Mease_sub1"/>
</dbReference>